<feature type="compositionally biased region" description="Basic and acidic residues" evidence="1">
    <location>
        <begin position="48"/>
        <end position="58"/>
    </location>
</feature>
<accession>A0ABQ8FVD4</accession>
<dbReference type="InterPro" id="IPR036291">
    <property type="entry name" value="NAD(P)-bd_dom_sf"/>
</dbReference>
<evidence type="ECO:0000313" key="2">
    <source>
        <dbReference type="EMBL" id="KAH7028668.1"/>
    </source>
</evidence>
<gene>
    <name evidence="2" type="ORF">B0J12DRAFT_732598</name>
</gene>
<dbReference type="Proteomes" id="UP000774617">
    <property type="component" value="Unassembled WGS sequence"/>
</dbReference>
<dbReference type="SUPFAM" id="SSF51735">
    <property type="entry name" value="NAD(P)-binding Rossmann-fold domains"/>
    <property type="match status" value="1"/>
</dbReference>
<proteinExistence type="predicted"/>
<protein>
    <recommendedName>
        <fullName evidence="4">NAD-dependent epimerase/dehydratase</fullName>
    </recommendedName>
</protein>
<evidence type="ECO:0000313" key="3">
    <source>
        <dbReference type="Proteomes" id="UP000774617"/>
    </source>
</evidence>
<keyword evidence="3" id="KW-1185">Reference proteome</keyword>
<evidence type="ECO:0008006" key="4">
    <source>
        <dbReference type="Google" id="ProtNLM"/>
    </source>
</evidence>
<evidence type="ECO:0000256" key="1">
    <source>
        <dbReference type="SAM" id="MobiDB-lite"/>
    </source>
</evidence>
<dbReference type="Gene3D" id="3.40.50.720">
    <property type="entry name" value="NAD(P)-binding Rossmann-like Domain"/>
    <property type="match status" value="1"/>
</dbReference>
<organism evidence="2 3">
    <name type="scientific">Macrophomina phaseolina</name>
    <dbReference type="NCBI Taxonomy" id="35725"/>
    <lineage>
        <taxon>Eukaryota</taxon>
        <taxon>Fungi</taxon>
        <taxon>Dikarya</taxon>
        <taxon>Ascomycota</taxon>
        <taxon>Pezizomycotina</taxon>
        <taxon>Dothideomycetes</taxon>
        <taxon>Dothideomycetes incertae sedis</taxon>
        <taxon>Botryosphaeriales</taxon>
        <taxon>Botryosphaeriaceae</taxon>
        <taxon>Macrophomina</taxon>
    </lineage>
</organism>
<feature type="region of interest" description="Disordered" evidence="1">
    <location>
        <begin position="48"/>
        <end position="78"/>
    </location>
</feature>
<comment type="caution">
    <text evidence="2">The sequence shown here is derived from an EMBL/GenBank/DDBJ whole genome shotgun (WGS) entry which is preliminary data.</text>
</comment>
<dbReference type="EMBL" id="JAGTJR010000048">
    <property type="protein sequence ID" value="KAH7028668.1"/>
    <property type="molecule type" value="Genomic_DNA"/>
</dbReference>
<name>A0ABQ8FVD4_9PEZI</name>
<sequence length="217" mass="23788">MPILAALDDHSLPSTLETNAQYFSAIPLKLHSRLQQEAWRQTAGLPHLRHEGLRRDGSDGTPGVRPVTEADPLDPPAVTSERALHCDKILEHGDIFDAAVIRPPNLYGYSGSGYGYFFKKAEEAEKVGVLEFAADARSIFHSAHVDDCAEACVALSQDQVRIQVWQQVFNIAGSRYETLGQIAGALVGEYGVFGGAKFQPKKKNVKKGLEHFIAKFS</sequence>
<reference evidence="2 3" key="1">
    <citation type="journal article" date="2021" name="Nat. Commun.">
        <title>Genetic determinants of endophytism in the Arabidopsis root mycobiome.</title>
        <authorList>
            <person name="Mesny F."/>
            <person name="Miyauchi S."/>
            <person name="Thiergart T."/>
            <person name="Pickel B."/>
            <person name="Atanasova L."/>
            <person name="Karlsson M."/>
            <person name="Huettel B."/>
            <person name="Barry K.W."/>
            <person name="Haridas S."/>
            <person name="Chen C."/>
            <person name="Bauer D."/>
            <person name="Andreopoulos W."/>
            <person name="Pangilinan J."/>
            <person name="LaButti K."/>
            <person name="Riley R."/>
            <person name="Lipzen A."/>
            <person name="Clum A."/>
            <person name="Drula E."/>
            <person name="Henrissat B."/>
            <person name="Kohler A."/>
            <person name="Grigoriev I.V."/>
            <person name="Martin F.M."/>
            <person name="Hacquard S."/>
        </authorList>
    </citation>
    <scope>NUCLEOTIDE SEQUENCE [LARGE SCALE GENOMIC DNA]</scope>
    <source>
        <strain evidence="2 3">MPI-SDFR-AT-0080</strain>
    </source>
</reference>